<evidence type="ECO:0000313" key="3">
    <source>
        <dbReference type="Proteomes" id="UP000014243"/>
    </source>
</evidence>
<gene>
    <name evidence="2" type="ORF">Lpp126_17651</name>
</gene>
<dbReference type="InterPro" id="IPR036291">
    <property type="entry name" value="NAD(P)-bd_dom_sf"/>
</dbReference>
<evidence type="ECO:0000259" key="1">
    <source>
        <dbReference type="Pfam" id="PF13460"/>
    </source>
</evidence>
<dbReference type="EMBL" id="ANKC01001245">
    <property type="protein sequence ID" value="EPC70299.1"/>
    <property type="molecule type" value="Genomic_DNA"/>
</dbReference>
<protein>
    <recommendedName>
        <fullName evidence="1">NAD(P)-binding domain-containing protein</fullName>
    </recommendedName>
</protein>
<dbReference type="PANTHER" id="PTHR43162:SF1">
    <property type="entry name" value="PRESTALK A DIFFERENTIATION PROTEIN A"/>
    <property type="match status" value="1"/>
</dbReference>
<dbReference type="InterPro" id="IPR016040">
    <property type="entry name" value="NAD(P)-bd_dom"/>
</dbReference>
<dbReference type="Pfam" id="PF13460">
    <property type="entry name" value="NAD_binding_10"/>
    <property type="match status" value="1"/>
</dbReference>
<accession>S2QYN7</accession>
<comment type="caution">
    <text evidence="2">The sequence shown here is derived from an EMBL/GenBank/DDBJ whole genome shotgun (WGS) entry which is preliminary data.</text>
</comment>
<dbReference type="PANTHER" id="PTHR43162">
    <property type="match status" value="1"/>
</dbReference>
<dbReference type="CDD" id="cd05267">
    <property type="entry name" value="SDR_a6"/>
    <property type="match status" value="1"/>
</dbReference>
<dbReference type="Proteomes" id="UP000014243">
    <property type="component" value="Unassembled WGS sequence"/>
</dbReference>
<dbReference type="PATRIC" id="fig|1256206.3.peg.2716"/>
<sequence>MFLIKNILIMAANGQISRLIEKQILNDDQFANVHLTLFLRHQSRLAQLAKNPRVTLVEGSLDRLDDVKKAMVDQDLVFVGVVDHSKGSQQTQNVIAGMKAGHVQRVIYTNVLGIYDEVPGTFGKWNKATIGNGLPSALKSDQLLEQSGLDYTTLRLPWLNDRDVKYQLTHRDETYVGVSGSRKSVADVVLKIIADPDYLKNDSVGIADPDTAGSDRPVY</sequence>
<dbReference type="Gene3D" id="3.40.50.720">
    <property type="entry name" value="NAD(P)-binding Rossmann-like Domain"/>
    <property type="match status" value="1"/>
</dbReference>
<dbReference type="SUPFAM" id="SSF51735">
    <property type="entry name" value="NAD(P)-binding Rossmann-fold domains"/>
    <property type="match status" value="1"/>
</dbReference>
<evidence type="ECO:0000313" key="2">
    <source>
        <dbReference type="EMBL" id="EPC70299.1"/>
    </source>
</evidence>
<name>S2QYN7_LACPA</name>
<organism evidence="2 3">
    <name type="scientific">Lacticaseibacillus paracasei subsp. paracasei Lpp126</name>
    <dbReference type="NCBI Taxonomy" id="1256206"/>
    <lineage>
        <taxon>Bacteria</taxon>
        <taxon>Bacillati</taxon>
        <taxon>Bacillota</taxon>
        <taxon>Bacilli</taxon>
        <taxon>Lactobacillales</taxon>
        <taxon>Lactobacillaceae</taxon>
        <taxon>Lacticaseibacillus</taxon>
    </lineage>
</organism>
<dbReference type="InterPro" id="IPR051604">
    <property type="entry name" value="Ergot_Alk_Oxidoreductase"/>
</dbReference>
<dbReference type="AlphaFoldDB" id="S2QYN7"/>
<reference evidence="2 3" key="1">
    <citation type="journal article" date="2013" name="PLoS ONE">
        <title>Lactobacillus paracasei comparative genomics: towards species pan-genome definition and exploitation of diversity.</title>
        <authorList>
            <person name="Smokvina T."/>
            <person name="Wels M."/>
            <person name="Polka J."/>
            <person name="Chervaux C."/>
            <person name="Brisse S."/>
            <person name="Boekhorst J."/>
            <person name="van Hylckama Vlieg J.E."/>
            <person name="Siezen R.J."/>
        </authorList>
    </citation>
    <scope>NUCLEOTIDE SEQUENCE [LARGE SCALE GENOMIC DNA]</scope>
    <source>
        <strain evidence="2 3">Lpp126</strain>
    </source>
</reference>
<feature type="domain" description="NAD(P)-binding" evidence="1">
    <location>
        <begin position="12"/>
        <end position="196"/>
    </location>
</feature>
<proteinExistence type="predicted"/>